<comment type="caution">
    <text evidence="1">The sequence shown here is derived from an EMBL/GenBank/DDBJ whole genome shotgun (WGS) entry which is preliminary data.</text>
</comment>
<dbReference type="Proteomes" id="UP001280415">
    <property type="component" value="Unassembled WGS sequence"/>
</dbReference>
<dbReference type="RefSeq" id="WP_317052047.1">
    <property type="nucleotide sequence ID" value="NZ_CP140878.1"/>
</dbReference>
<evidence type="ECO:0000313" key="2">
    <source>
        <dbReference type="Proteomes" id="UP001280415"/>
    </source>
</evidence>
<reference evidence="1" key="2">
    <citation type="submission" date="2023-10" db="EMBL/GenBank/DDBJ databases">
        <authorList>
            <person name="Khurajog B."/>
        </authorList>
    </citation>
    <scope>NUCLEOTIDE SEQUENCE</scope>
    <source>
        <strain evidence="1">BF14</strain>
    </source>
</reference>
<gene>
    <name evidence="1" type="ORF">R0H03_04010</name>
</gene>
<dbReference type="AlphaFoldDB" id="A0AAW8YL77"/>
<evidence type="ECO:0000313" key="1">
    <source>
        <dbReference type="EMBL" id="MDV2911030.1"/>
    </source>
</evidence>
<proteinExistence type="predicted"/>
<name>A0AAW8YL77_PEDAC</name>
<protein>
    <submittedName>
        <fullName evidence="1">HK97 gp10 family phage protein</fullName>
    </submittedName>
</protein>
<reference evidence="1" key="1">
    <citation type="journal article" date="2023" name="PeerJ">
        <title>Selection and evaluation of lactic acid bacteria from chicken feces in Thailand as potential probiotics.</title>
        <authorList>
            <person name="Khurajog B."/>
            <person name="Disastra Y."/>
            <person name="Lawwyne L.D."/>
            <person name="Sirichokchatchawan W."/>
            <person name="Niyomtham W."/>
            <person name="Yindee J."/>
            <person name="Hampson D.J."/>
            <person name="Prapasarakul N."/>
        </authorList>
    </citation>
    <scope>NUCLEOTIDE SEQUENCE</scope>
    <source>
        <strain evidence="1">BF14</strain>
    </source>
</reference>
<organism evidence="1 2">
    <name type="scientific">Pediococcus acidilactici</name>
    <dbReference type="NCBI Taxonomy" id="1254"/>
    <lineage>
        <taxon>Bacteria</taxon>
        <taxon>Bacillati</taxon>
        <taxon>Bacillota</taxon>
        <taxon>Bacilli</taxon>
        <taxon>Lactobacillales</taxon>
        <taxon>Lactobacillaceae</taxon>
        <taxon>Pediococcus</taxon>
        <taxon>Pediococcus acidilactici group</taxon>
    </lineage>
</organism>
<sequence length="135" mass="15015">MSVEVRGMDEVLARLEEKLSPSRISRVENAALKVAGRFIAVKLKRAVASYRDTGKTVAEITVGKPRMRGGVRNIKVGWSGDGSGQRFRLVHLNEFGYTRNGKSYSPRGIGKIQAVYDSSKEEVKALQKHELEKLL</sequence>
<dbReference type="EMBL" id="JAWJAX010000003">
    <property type="protein sequence ID" value="MDV2911030.1"/>
    <property type="molecule type" value="Genomic_DNA"/>
</dbReference>
<accession>A0AAW8YL77</accession>
<dbReference type="InterPro" id="IPR010064">
    <property type="entry name" value="HK97-gp10_tail"/>
</dbReference>
<dbReference type="Pfam" id="PF04883">
    <property type="entry name" value="HK97-gp10_like"/>
    <property type="match status" value="1"/>
</dbReference>